<sequence length="575" mass="64104">MSRDQDTFFDLERDILAPSRSPLLEPVNPKYEPRYSPAPLVGVSEQSSDSSEAEDTKAVRHQARPIARKGRANRTFADGLLNLSLCTLASQAQQEPMDARSQSEEEEQEEGEAQASQRQRKGPRRVIRHGANLVRTKSRPVTRTALLANPDGPDDDDDFPMISSPVVVPEEQRVRPPPKPEQAIQKPKRQAQAFHTASKQVDLFKTQFNIIHGDQDDDSILKSHILGKYAISPRDAHPDSTLPAIQQRSPARYSPAGLANYMTLPSLDRLGLCPSMIRPLSSQFATHASPGPPSYSNSWTTAGNSKASAFPDYTSSIITPSSGPSSLTALHERDREEQEEDSRTQHFSAQETDLKSQGEVRFIPQTQPTARSKPQSHHQSPPEPEPQPSTSAESQTNPDTESQFSELESELESQPELEPEPQSKSQPKCPSVSQSGVAGNAAARAHFSLGRFKCTSEGCNAPPFHTQYLLNSHMNVHSNERTHFCPVKDCPRGYGGLGFKRKNEMIRHGLVHRSPGYICPFCPDQQHRYPRPDNLKRHVRQHHSAEDRLDPRLRKVLNQNTDGNNKAGKRRTWNP</sequence>
<keyword evidence="4" id="KW-1185">Reference proteome</keyword>
<dbReference type="HOGENOM" id="CLU_021529_2_0_1"/>
<dbReference type="PANTHER" id="PTHR46179">
    <property type="entry name" value="ZINC FINGER PROTEIN"/>
    <property type="match status" value="1"/>
</dbReference>
<evidence type="ECO:0000313" key="4">
    <source>
        <dbReference type="Proteomes" id="UP000054466"/>
    </source>
</evidence>
<feature type="compositionally biased region" description="Low complexity" evidence="1">
    <location>
        <begin position="314"/>
        <end position="326"/>
    </location>
</feature>
<feature type="domain" description="C2H2-type" evidence="2">
    <location>
        <begin position="452"/>
        <end position="477"/>
    </location>
</feature>
<dbReference type="STRING" id="569365.A0A0D2AIU7"/>
<protein>
    <recommendedName>
        <fullName evidence="2">C2H2-type domain-containing protein</fullName>
    </recommendedName>
</protein>
<feature type="domain" description="C2H2-type" evidence="2">
    <location>
        <begin position="517"/>
        <end position="542"/>
    </location>
</feature>
<feature type="region of interest" description="Disordered" evidence="1">
    <location>
        <begin position="314"/>
        <end position="437"/>
    </location>
</feature>
<dbReference type="GO" id="GO:0005634">
    <property type="term" value="C:nucleus"/>
    <property type="evidence" value="ECO:0007669"/>
    <property type="project" value="TreeGrafter"/>
</dbReference>
<name>A0A0D2AIU7_9EURO</name>
<dbReference type="PANTHER" id="PTHR46179:SF19">
    <property type="entry name" value="C2H2 FINGER DOMAIN TRANSCRIPTION FACTOR (EUROFUNG)-RELATED"/>
    <property type="match status" value="1"/>
</dbReference>
<feature type="region of interest" description="Disordered" evidence="1">
    <location>
        <begin position="1"/>
        <end position="74"/>
    </location>
</feature>
<evidence type="ECO:0000256" key="1">
    <source>
        <dbReference type="SAM" id="MobiDB-lite"/>
    </source>
</evidence>
<dbReference type="Gene3D" id="3.30.160.60">
    <property type="entry name" value="Classic Zinc Finger"/>
    <property type="match status" value="1"/>
</dbReference>
<dbReference type="VEuPathDB" id="FungiDB:PV07_10522"/>
<feature type="region of interest" description="Disordered" evidence="1">
    <location>
        <begin position="530"/>
        <end position="575"/>
    </location>
</feature>
<evidence type="ECO:0000259" key="2">
    <source>
        <dbReference type="SMART" id="SM00355"/>
    </source>
</evidence>
<feature type="region of interest" description="Disordered" evidence="1">
    <location>
        <begin position="91"/>
        <end position="162"/>
    </location>
</feature>
<feature type="compositionally biased region" description="Basic residues" evidence="1">
    <location>
        <begin position="118"/>
        <end position="128"/>
    </location>
</feature>
<gene>
    <name evidence="3" type="ORF">PV07_10522</name>
</gene>
<feature type="compositionally biased region" description="Basic and acidic residues" evidence="1">
    <location>
        <begin position="543"/>
        <end position="553"/>
    </location>
</feature>
<proteinExistence type="predicted"/>
<dbReference type="InterPro" id="IPR051061">
    <property type="entry name" value="Zinc_finger_trans_reg"/>
</dbReference>
<dbReference type="Proteomes" id="UP000054466">
    <property type="component" value="Unassembled WGS sequence"/>
</dbReference>
<dbReference type="AlphaFoldDB" id="A0A0D2AIU7"/>
<dbReference type="OrthoDB" id="6077919at2759"/>
<dbReference type="GO" id="GO:0006357">
    <property type="term" value="P:regulation of transcription by RNA polymerase II"/>
    <property type="evidence" value="ECO:0007669"/>
    <property type="project" value="TreeGrafter"/>
</dbReference>
<dbReference type="SMART" id="SM00355">
    <property type="entry name" value="ZnF_C2H2"/>
    <property type="match status" value="3"/>
</dbReference>
<feature type="compositionally biased region" description="Acidic residues" evidence="1">
    <location>
        <begin position="407"/>
        <end position="419"/>
    </location>
</feature>
<dbReference type="InterPro" id="IPR013087">
    <property type="entry name" value="Znf_C2H2_type"/>
</dbReference>
<feature type="compositionally biased region" description="Basic and acidic residues" evidence="1">
    <location>
        <begin position="330"/>
        <end position="344"/>
    </location>
</feature>
<dbReference type="EMBL" id="KN847045">
    <property type="protein sequence ID" value="KIW24832.1"/>
    <property type="molecule type" value="Genomic_DNA"/>
</dbReference>
<dbReference type="SUPFAM" id="SSF57667">
    <property type="entry name" value="beta-beta-alpha zinc fingers"/>
    <property type="match status" value="1"/>
</dbReference>
<dbReference type="InterPro" id="IPR036236">
    <property type="entry name" value="Znf_C2H2_sf"/>
</dbReference>
<dbReference type="RefSeq" id="XP_016245048.1">
    <property type="nucleotide sequence ID" value="XM_016397857.1"/>
</dbReference>
<accession>A0A0D2AIU7</accession>
<feature type="compositionally biased region" description="Basic residues" evidence="1">
    <location>
        <begin position="59"/>
        <end position="72"/>
    </location>
</feature>
<feature type="domain" description="C2H2-type" evidence="2">
    <location>
        <begin position="483"/>
        <end position="512"/>
    </location>
</feature>
<reference evidence="3 4" key="1">
    <citation type="submission" date="2015-01" db="EMBL/GenBank/DDBJ databases">
        <title>The Genome Sequence of Cladophialophora immunda CBS83496.</title>
        <authorList>
            <consortium name="The Broad Institute Genomics Platform"/>
            <person name="Cuomo C."/>
            <person name="de Hoog S."/>
            <person name="Gorbushina A."/>
            <person name="Stielow B."/>
            <person name="Teixiera M."/>
            <person name="Abouelleil A."/>
            <person name="Chapman S.B."/>
            <person name="Priest M."/>
            <person name="Young S.K."/>
            <person name="Wortman J."/>
            <person name="Nusbaum C."/>
            <person name="Birren B."/>
        </authorList>
    </citation>
    <scope>NUCLEOTIDE SEQUENCE [LARGE SCALE GENOMIC DNA]</scope>
    <source>
        <strain evidence="3 4">CBS 83496</strain>
    </source>
</reference>
<evidence type="ECO:0000313" key="3">
    <source>
        <dbReference type="EMBL" id="KIW24832.1"/>
    </source>
</evidence>
<feature type="compositionally biased region" description="Low complexity" evidence="1">
    <location>
        <begin position="388"/>
        <end position="406"/>
    </location>
</feature>
<organism evidence="3 4">
    <name type="scientific">Cladophialophora immunda</name>
    <dbReference type="NCBI Taxonomy" id="569365"/>
    <lineage>
        <taxon>Eukaryota</taxon>
        <taxon>Fungi</taxon>
        <taxon>Dikarya</taxon>
        <taxon>Ascomycota</taxon>
        <taxon>Pezizomycotina</taxon>
        <taxon>Eurotiomycetes</taxon>
        <taxon>Chaetothyriomycetidae</taxon>
        <taxon>Chaetothyriales</taxon>
        <taxon>Herpotrichiellaceae</taxon>
        <taxon>Cladophialophora</taxon>
    </lineage>
</organism>
<dbReference type="GeneID" id="27349716"/>
<feature type="compositionally biased region" description="Basic and acidic residues" evidence="1">
    <location>
        <begin position="1"/>
        <end position="15"/>
    </location>
</feature>